<dbReference type="Proteomes" id="UP000526501">
    <property type="component" value="Unassembled WGS sequence"/>
</dbReference>
<dbReference type="AlphaFoldDB" id="A0A7X1B724"/>
<feature type="transmembrane region" description="Helical" evidence="1">
    <location>
        <begin position="35"/>
        <end position="54"/>
    </location>
</feature>
<gene>
    <name evidence="2" type="ORF">H5P27_12375</name>
</gene>
<evidence type="ECO:0000313" key="3">
    <source>
        <dbReference type="Proteomes" id="UP000526501"/>
    </source>
</evidence>
<evidence type="ECO:0008006" key="4">
    <source>
        <dbReference type="Google" id="ProtNLM"/>
    </source>
</evidence>
<keyword evidence="3" id="KW-1185">Reference proteome</keyword>
<reference evidence="2 3" key="1">
    <citation type="submission" date="2020-07" db="EMBL/GenBank/DDBJ databases">
        <authorList>
            <person name="Feng X."/>
        </authorList>
    </citation>
    <scope>NUCLEOTIDE SEQUENCE [LARGE SCALE GENOMIC DNA]</scope>
    <source>
        <strain evidence="2 3">JCM23202</strain>
    </source>
</reference>
<proteinExistence type="predicted"/>
<evidence type="ECO:0000313" key="2">
    <source>
        <dbReference type="EMBL" id="MBC2606841.1"/>
    </source>
</evidence>
<organism evidence="2 3">
    <name type="scientific">Pelagicoccus albus</name>
    <dbReference type="NCBI Taxonomy" id="415222"/>
    <lineage>
        <taxon>Bacteria</taxon>
        <taxon>Pseudomonadati</taxon>
        <taxon>Verrucomicrobiota</taxon>
        <taxon>Opitutia</taxon>
        <taxon>Puniceicoccales</taxon>
        <taxon>Pelagicoccaceae</taxon>
        <taxon>Pelagicoccus</taxon>
    </lineage>
</organism>
<keyword evidence="1" id="KW-0472">Membrane</keyword>
<name>A0A7X1B724_9BACT</name>
<keyword evidence="1" id="KW-0812">Transmembrane</keyword>
<sequence length="203" mass="23180">MIKMKKKEIGLSYNWRPDFRDLEDLPELRAVRTQFFLPTLFLVIAGVTIVFSVLREVHVKNIQQNIESLKVEIASYQEKHDAKVELNSGFMNTTRTLDEIVQFRSGRLLGSDFLLAVSSRLLEGMYLSRIEYIEGRASIEGNLKVSAEEASRLVDKFMVSLEEADVLQGLLDDYKLTSLERSAGGAHFNFRIEVTNSEAEEKK</sequence>
<protein>
    <recommendedName>
        <fullName evidence="4">Fimbrial assembly protein (PilN)</fullName>
    </recommendedName>
</protein>
<evidence type="ECO:0000256" key="1">
    <source>
        <dbReference type="SAM" id="Phobius"/>
    </source>
</evidence>
<accession>A0A7X1B724</accession>
<dbReference type="EMBL" id="JACHVC010000012">
    <property type="protein sequence ID" value="MBC2606841.1"/>
    <property type="molecule type" value="Genomic_DNA"/>
</dbReference>
<keyword evidence="1" id="KW-1133">Transmembrane helix</keyword>
<comment type="caution">
    <text evidence="2">The sequence shown here is derived from an EMBL/GenBank/DDBJ whole genome shotgun (WGS) entry which is preliminary data.</text>
</comment>